<protein>
    <submittedName>
        <fullName evidence="10">Ribonuclease-like 3</fullName>
    </submittedName>
</protein>
<keyword evidence="3" id="KW-0964">Secreted</keyword>
<feature type="domain" description="Ribonuclease A-domain" evidence="9">
    <location>
        <begin position="29"/>
        <end position="130"/>
    </location>
</feature>
<dbReference type="GO" id="GO:0003676">
    <property type="term" value="F:nucleic acid binding"/>
    <property type="evidence" value="ECO:0007669"/>
    <property type="project" value="InterPro"/>
</dbReference>
<dbReference type="Gene3D" id="3.10.130.10">
    <property type="entry name" value="Ribonuclease A-like domain"/>
    <property type="match status" value="2"/>
</dbReference>
<keyword evidence="4 8" id="KW-0540">Nuclease</keyword>
<dbReference type="STRING" id="240159.A0A4U5UDJ9"/>
<dbReference type="GO" id="GO:0004519">
    <property type="term" value="F:endonuclease activity"/>
    <property type="evidence" value="ECO:0007669"/>
    <property type="project" value="UniProtKB-KW"/>
</dbReference>
<dbReference type="GO" id="GO:0001525">
    <property type="term" value="P:angiogenesis"/>
    <property type="evidence" value="ECO:0007669"/>
    <property type="project" value="TreeGrafter"/>
</dbReference>
<dbReference type="SUPFAM" id="SSF54076">
    <property type="entry name" value="RNase A-like"/>
    <property type="match status" value="2"/>
</dbReference>
<reference evidence="10 11" key="1">
    <citation type="submission" date="2019-01" db="EMBL/GenBank/DDBJ databases">
        <title>Genome Assembly of Collichthys lucidus.</title>
        <authorList>
            <person name="Cai M."/>
            <person name="Xiao S."/>
        </authorList>
    </citation>
    <scope>NUCLEOTIDE SEQUENCE [LARGE SCALE GENOMIC DNA]</scope>
    <source>
        <strain evidence="10">JT15FE1705JMU</strain>
        <tissue evidence="10">Muscle</tissue>
    </source>
</reference>
<keyword evidence="6 8" id="KW-0378">Hydrolase</keyword>
<dbReference type="PANTHER" id="PTHR11437">
    <property type="entry name" value="RIBONUCLEASE"/>
    <property type="match status" value="1"/>
</dbReference>
<feature type="chain" id="PRO_5021040725" evidence="8">
    <location>
        <begin position="21"/>
        <end position="259"/>
    </location>
</feature>
<evidence type="ECO:0000256" key="4">
    <source>
        <dbReference type="ARBA" id="ARBA00022722"/>
    </source>
</evidence>
<dbReference type="SMART" id="SM00092">
    <property type="entry name" value="RNAse_Pc"/>
    <property type="match status" value="2"/>
</dbReference>
<sequence length="259" mass="29786">MRIQFVCLPLLVLSAALLSAALLSKHVSIKSRYDKFKKQHIYKEMTANMCDEVMRERKINPIKTKKCKKINTFIKADEQTVRSICVSEGEPYGNMTKSRQGFDVVVCIRKTKKGIMRIPFACLLLFSATVLSQDARITLRYRKFIEQHVNGRMSENRCDSVIGSRRISKTNSNECKETNTFIQATTNHIKAICEQAGEPYGDMTKSLQPFPIIVCTLKNQQGRLPNCQYRGQARTRRIAIKCEQGFPVHFERDIIHFEN</sequence>
<name>A0A4U5UDJ9_COLLU</name>
<proteinExistence type="inferred from homology"/>
<dbReference type="Pfam" id="PF00074">
    <property type="entry name" value="RnaseA"/>
    <property type="match status" value="2"/>
</dbReference>
<dbReference type="GO" id="GO:0005576">
    <property type="term" value="C:extracellular region"/>
    <property type="evidence" value="ECO:0007669"/>
    <property type="project" value="UniProtKB-SubCell"/>
</dbReference>
<dbReference type="PANTHER" id="PTHR11437:SF10">
    <property type="entry name" value="ANGIOGENIN-RELATED"/>
    <property type="match status" value="1"/>
</dbReference>
<feature type="signal peptide" evidence="8">
    <location>
        <begin position="1"/>
        <end position="20"/>
    </location>
</feature>
<comment type="similarity">
    <text evidence="2 8">Belongs to the pancreatic ribonuclease family.</text>
</comment>
<dbReference type="InterPro" id="IPR001427">
    <property type="entry name" value="RNaseA"/>
</dbReference>
<dbReference type="InterPro" id="IPR023412">
    <property type="entry name" value="RNaseA_domain"/>
</dbReference>
<evidence type="ECO:0000256" key="2">
    <source>
        <dbReference type="ARBA" id="ARBA00005600"/>
    </source>
</evidence>
<evidence type="ECO:0000256" key="5">
    <source>
        <dbReference type="ARBA" id="ARBA00022759"/>
    </source>
</evidence>
<dbReference type="AlphaFoldDB" id="A0A4U5UDJ9"/>
<evidence type="ECO:0000313" key="10">
    <source>
        <dbReference type="EMBL" id="TKS72090.1"/>
    </source>
</evidence>
<organism evidence="10 11">
    <name type="scientific">Collichthys lucidus</name>
    <name type="common">Big head croaker</name>
    <name type="synonym">Sciaena lucida</name>
    <dbReference type="NCBI Taxonomy" id="240159"/>
    <lineage>
        <taxon>Eukaryota</taxon>
        <taxon>Metazoa</taxon>
        <taxon>Chordata</taxon>
        <taxon>Craniata</taxon>
        <taxon>Vertebrata</taxon>
        <taxon>Euteleostomi</taxon>
        <taxon>Actinopterygii</taxon>
        <taxon>Neopterygii</taxon>
        <taxon>Teleostei</taxon>
        <taxon>Neoteleostei</taxon>
        <taxon>Acanthomorphata</taxon>
        <taxon>Eupercaria</taxon>
        <taxon>Sciaenidae</taxon>
        <taxon>Collichthys</taxon>
    </lineage>
</organism>
<dbReference type="GO" id="GO:0050829">
    <property type="term" value="P:defense response to Gram-negative bacterium"/>
    <property type="evidence" value="ECO:0007669"/>
    <property type="project" value="TreeGrafter"/>
</dbReference>
<dbReference type="InterPro" id="IPR023411">
    <property type="entry name" value="RNaseA_AS"/>
</dbReference>
<dbReference type="CDD" id="cd06265">
    <property type="entry name" value="RNase_A_canonical"/>
    <property type="match status" value="1"/>
</dbReference>
<dbReference type="GO" id="GO:0016787">
    <property type="term" value="F:hydrolase activity"/>
    <property type="evidence" value="ECO:0007669"/>
    <property type="project" value="UniProtKB-KW"/>
</dbReference>
<dbReference type="GO" id="GO:0004540">
    <property type="term" value="F:RNA nuclease activity"/>
    <property type="evidence" value="ECO:0007669"/>
    <property type="project" value="TreeGrafter"/>
</dbReference>
<evidence type="ECO:0000256" key="8">
    <source>
        <dbReference type="RuleBase" id="RU000651"/>
    </source>
</evidence>
<feature type="domain" description="Ribonuclease A-domain" evidence="9">
    <location>
        <begin position="137"/>
        <end position="254"/>
    </location>
</feature>
<keyword evidence="11" id="KW-1185">Reference proteome</keyword>
<dbReference type="GO" id="GO:0050830">
    <property type="term" value="P:defense response to Gram-positive bacterium"/>
    <property type="evidence" value="ECO:0007669"/>
    <property type="project" value="TreeGrafter"/>
</dbReference>
<accession>A0A4U5UDJ9</accession>
<keyword evidence="5 8" id="KW-0255">Endonuclease</keyword>
<evidence type="ECO:0000256" key="1">
    <source>
        <dbReference type="ARBA" id="ARBA00004613"/>
    </source>
</evidence>
<dbReference type="EMBL" id="CM014083">
    <property type="protein sequence ID" value="TKS72090.1"/>
    <property type="molecule type" value="Genomic_DNA"/>
</dbReference>
<comment type="subcellular location">
    <subcellularLocation>
        <location evidence="1">Secreted</location>
    </subcellularLocation>
</comment>
<evidence type="ECO:0000256" key="6">
    <source>
        <dbReference type="ARBA" id="ARBA00022801"/>
    </source>
</evidence>
<keyword evidence="7" id="KW-1015">Disulfide bond</keyword>
<evidence type="ECO:0000256" key="7">
    <source>
        <dbReference type="ARBA" id="ARBA00023157"/>
    </source>
</evidence>
<dbReference type="PROSITE" id="PS00127">
    <property type="entry name" value="RNASE_PANCREATIC"/>
    <property type="match status" value="2"/>
</dbReference>
<evidence type="ECO:0000259" key="9">
    <source>
        <dbReference type="SMART" id="SM00092"/>
    </source>
</evidence>
<keyword evidence="8" id="KW-0732">Signal</keyword>
<evidence type="ECO:0000256" key="3">
    <source>
        <dbReference type="ARBA" id="ARBA00022525"/>
    </source>
</evidence>
<dbReference type="Proteomes" id="UP000298787">
    <property type="component" value="Chromosome 6"/>
</dbReference>
<dbReference type="InterPro" id="IPR036816">
    <property type="entry name" value="RNaseA-like_dom_sf"/>
</dbReference>
<gene>
    <name evidence="10" type="ORF">D9C73_006163</name>
</gene>
<evidence type="ECO:0000313" key="11">
    <source>
        <dbReference type="Proteomes" id="UP000298787"/>
    </source>
</evidence>